<feature type="domain" description="AB hydrolase-1" evidence="2">
    <location>
        <begin position="183"/>
        <end position="394"/>
    </location>
</feature>
<dbReference type="InterPro" id="IPR050471">
    <property type="entry name" value="AB_hydrolase"/>
</dbReference>
<accession>A0A9P4PHX6</accession>
<dbReference type="EMBL" id="MU001503">
    <property type="protein sequence ID" value="KAF2443216.1"/>
    <property type="molecule type" value="Genomic_DNA"/>
</dbReference>
<dbReference type="Gene3D" id="3.40.50.1820">
    <property type="entry name" value="alpha/beta hydrolase"/>
    <property type="match status" value="1"/>
</dbReference>
<dbReference type="PANTHER" id="PTHR43433:SF10">
    <property type="entry name" value="AB HYDROLASE-1 DOMAIN-CONTAINING PROTEIN"/>
    <property type="match status" value="1"/>
</dbReference>
<reference evidence="3" key="1">
    <citation type="journal article" date="2020" name="Stud. Mycol.">
        <title>101 Dothideomycetes genomes: a test case for predicting lifestyles and emergence of pathogens.</title>
        <authorList>
            <person name="Haridas S."/>
            <person name="Albert R."/>
            <person name="Binder M."/>
            <person name="Bloem J."/>
            <person name="Labutti K."/>
            <person name="Salamov A."/>
            <person name="Andreopoulos B."/>
            <person name="Baker S."/>
            <person name="Barry K."/>
            <person name="Bills G."/>
            <person name="Bluhm B."/>
            <person name="Cannon C."/>
            <person name="Castanera R."/>
            <person name="Culley D."/>
            <person name="Daum C."/>
            <person name="Ezra D."/>
            <person name="Gonzalez J."/>
            <person name="Henrissat B."/>
            <person name="Kuo A."/>
            <person name="Liang C."/>
            <person name="Lipzen A."/>
            <person name="Lutzoni F."/>
            <person name="Magnuson J."/>
            <person name="Mondo S."/>
            <person name="Nolan M."/>
            <person name="Ohm R."/>
            <person name="Pangilinan J."/>
            <person name="Park H.-J."/>
            <person name="Ramirez L."/>
            <person name="Alfaro M."/>
            <person name="Sun H."/>
            <person name="Tritt A."/>
            <person name="Yoshinaga Y."/>
            <person name="Zwiers L.-H."/>
            <person name="Turgeon B."/>
            <person name="Goodwin S."/>
            <person name="Spatafora J."/>
            <person name="Crous P."/>
            <person name="Grigoriev I."/>
        </authorList>
    </citation>
    <scope>NUCLEOTIDE SEQUENCE</scope>
    <source>
        <strain evidence="3">CBS 690.94</strain>
    </source>
</reference>
<dbReference type="SUPFAM" id="SSF53474">
    <property type="entry name" value="alpha/beta-Hydrolases"/>
    <property type="match status" value="1"/>
</dbReference>
<dbReference type="Proteomes" id="UP000799764">
    <property type="component" value="Unassembled WGS sequence"/>
</dbReference>
<keyword evidence="4" id="KW-1185">Reference proteome</keyword>
<dbReference type="OrthoDB" id="3799327at2759"/>
<name>A0A9P4PHX6_9PLEO</name>
<gene>
    <name evidence="3" type="ORF">P171DRAFT_433518</name>
</gene>
<dbReference type="InterPro" id="IPR000073">
    <property type="entry name" value="AB_hydrolase_1"/>
</dbReference>
<evidence type="ECO:0000256" key="1">
    <source>
        <dbReference type="SAM" id="MobiDB-lite"/>
    </source>
</evidence>
<sequence length="412" mass="46502">MSTLPRPRILMRARKSSTAVSVRALGSLPIKTSWPLGKQQMRYVSIKPKVPQKHRVRSTSSGEKKTIPAPPLAPLQSLNALKLARRLAGNRPREDRVPQTGGSTIGESRGRNGERILQLPHVIYPGDTNIIELEDGRVMSFAMFGRLDPKREMIPMVLEAGTPGTRLVYQAFHEWGWNNFVPLICPDRPGMGYSTYVKSYTVVSHAQDVRALMRALGYRKYQILGTSGGGPFALAVAALAPKSEVLATGILVGAAPIEASRRGQKPGRWWREFVLTVFPWWAEMRLKARISRKWPNLQRDAVLLQGLQTKTREVRKVLVELEKWLRNGIKGYVQDWRAGNSYWGFELEALREKGPIHMVYGTKDKNTPLAGGRYMQDRIGLTCTLKEIPGADHYTAQEIGGWELRERLRKYK</sequence>
<feature type="region of interest" description="Disordered" evidence="1">
    <location>
        <begin position="49"/>
        <end position="71"/>
    </location>
</feature>
<dbReference type="PANTHER" id="PTHR43433">
    <property type="entry name" value="HYDROLASE, ALPHA/BETA FOLD FAMILY PROTEIN"/>
    <property type="match status" value="1"/>
</dbReference>
<protein>
    <submittedName>
        <fullName evidence="3">Alpha/beta-hydrolase</fullName>
    </submittedName>
</protein>
<evidence type="ECO:0000313" key="3">
    <source>
        <dbReference type="EMBL" id="KAF2443216.1"/>
    </source>
</evidence>
<feature type="region of interest" description="Disordered" evidence="1">
    <location>
        <begin position="87"/>
        <end position="111"/>
    </location>
</feature>
<comment type="caution">
    <text evidence="3">The sequence shown here is derived from an EMBL/GenBank/DDBJ whole genome shotgun (WGS) entry which is preliminary data.</text>
</comment>
<evidence type="ECO:0000313" key="4">
    <source>
        <dbReference type="Proteomes" id="UP000799764"/>
    </source>
</evidence>
<evidence type="ECO:0000259" key="2">
    <source>
        <dbReference type="Pfam" id="PF00561"/>
    </source>
</evidence>
<proteinExistence type="predicted"/>
<dbReference type="InterPro" id="IPR029058">
    <property type="entry name" value="AB_hydrolase_fold"/>
</dbReference>
<organism evidence="3 4">
    <name type="scientific">Karstenula rhodostoma CBS 690.94</name>
    <dbReference type="NCBI Taxonomy" id="1392251"/>
    <lineage>
        <taxon>Eukaryota</taxon>
        <taxon>Fungi</taxon>
        <taxon>Dikarya</taxon>
        <taxon>Ascomycota</taxon>
        <taxon>Pezizomycotina</taxon>
        <taxon>Dothideomycetes</taxon>
        <taxon>Pleosporomycetidae</taxon>
        <taxon>Pleosporales</taxon>
        <taxon>Massarineae</taxon>
        <taxon>Didymosphaeriaceae</taxon>
        <taxon>Karstenula</taxon>
    </lineage>
</organism>
<dbReference type="AlphaFoldDB" id="A0A9P4PHX6"/>
<dbReference type="Pfam" id="PF00561">
    <property type="entry name" value="Abhydrolase_1"/>
    <property type="match status" value="1"/>
</dbReference>